<dbReference type="InterPro" id="IPR029787">
    <property type="entry name" value="Nucleotide_cyclase"/>
</dbReference>
<sequence length="481" mass="50266">MRWPRATAPAWIVHAGFLTCALVGGGAYALATPDTRVVIYMLVIVFSVALFGLALISGHLTHRRPWLLAISGLVLLLVGHLLWPHWVVDGHLGRGEAAPADLLIATAHGLFLAGAALGVRRRMSADAGGIVDATLFGVCAGSALWIWVFQPHLPDTATPAGQAQVLIDVLVLSAVAGCLLRMSVAATGAPRGTIGYLLITALLTGSGLATGALGMPHRDIWSGVLMLLAFLTIAAGAVHPGAPAMIEPQAVAERERTDGRFRLVWLGVALSVNPAIAAMQALRGDQGAGPLLPIATMLVIPLVLVRFNQLTGQRRRAEQVLAHQASHDELTGLFNRRRILAAIDQALAGPSDVIVLLCDLDGFKPVNDRHGHQAGDEVLQTVAARLTTAACPDSEVGRLGGDEFLVLCQGGTDLEVAALRERIRDAIRAPIELAGGPVSVGVTIGTARATAGCGLDRAGLVARADAEMYAGKPGRRHRSAA</sequence>
<evidence type="ECO:0000313" key="3">
    <source>
        <dbReference type="EMBL" id="SNR41125.1"/>
    </source>
</evidence>
<dbReference type="NCBIfam" id="TIGR00254">
    <property type="entry name" value="GGDEF"/>
    <property type="match status" value="1"/>
</dbReference>
<dbReference type="CDD" id="cd01949">
    <property type="entry name" value="GGDEF"/>
    <property type="match status" value="1"/>
</dbReference>
<dbReference type="InterPro" id="IPR050469">
    <property type="entry name" value="Diguanylate_Cyclase"/>
</dbReference>
<feature type="transmembrane region" description="Helical" evidence="1">
    <location>
        <begin position="37"/>
        <end position="55"/>
    </location>
</feature>
<keyword evidence="4" id="KW-1185">Reference proteome</keyword>
<keyword evidence="1" id="KW-0472">Membrane</keyword>
<dbReference type="Proteomes" id="UP000198415">
    <property type="component" value="Unassembled WGS sequence"/>
</dbReference>
<feature type="transmembrane region" description="Helical" evidence="1">
    <location>
        <begin position="67"/>
        <end position="86"/>
    </location>
</feature>
<feature type="transmembrane region" description="Helical" evidence="1">
    <location>
        <begin position="98"/>
        <end position="118"/>
    </location>
</feature>
<dbReference type="SUPFAM" id="SSF55073">
    <property type="entry name" value="Nucleotide cyclase"/>
    <property type="match status" value="1"/>
</dbReference>
<feature type="transmembrane region" description="Helical" evidence="1">
    <location>
        <begin position="194"/>
        <end position="214"/>
    </location>
</feature>
<accession>A0A238W3E2</accession>
<evidence type="ECO:0000256" key="1">
    <source>
        <dbReference type="SAM" id="Phobius"/>
    </source>
</evidence>
<keyword evidence="1" id="KW-0812">Transmembrane</keyword>
<dbReference type="PANTHER" id="PTHR45138:SF9">
    <property type="entry name" value="DIGUANYLATE CYCLASE DGCM-RELATED"/>
    <property type="match status" value="1"/>
</dbReference>
<evidence type="ECO:0000259" key="2">
    <source>
        <dbReference type="PROSITE" id="PS50887"/>
    </source>
</evidence>
<dbReference type="Pfam" id="PF00990">
    <property type="entry name" value="GGDEF"/>
    <property type="match status" value="1"/>
</dbReference>
<dbReference type="GO" id="GO:0052621">
    <property type="term" value="F:diguanylate cyclase activity"/>
    <property type="evidence" value="ECO:0007669"/>
    <property type="project" value="TreeGrafter"/>
</dbReference>
<protein>
    <submittedName>
        <fullName evidence="3">Diguanylate cyclase (GGDEF) domain-containing protein</fullName>
    </submittedName>
</protein>
<dbReference type="EMBL" id="FZNR01000002">
    <property type="protein sequence ID" value="SNR41125.1"/>
    <property type="molecule type" value="Genomic_DNA"/>
</dbReference>
<dbReference type="PROSITE" id="PS50887">
    <property type="entry name" value="GGDEF"/>
    <property type="match status" value="1"/>
</dbReference>
<dbReference type="RefSeq" id="WP_179276963.1">
    <property type="nucleotide sequence ID" value="NZ_BOMU01000031.1"/>
</dbReference>
<feature type="transmembrane region" description="Helical" evidence="1">
    <location>
        <begin position="161"/>
        <end position="182"/>
    </location>
</feature>
<dbReference type="GO" id="GO:1902201">
    <property type="term" value="P:negative regulation of bacterial-type flagellum-dependent cell motility"/>
    <property type="evidence" value="ECO:0007669"/>
    <property type="project" value="TreeGrafter"/>
</dbReference>
<evidence type="ECO:0000313" key="4">
    <source>
        <dbReference type="Proteomes" id="UP000198415"/>
    </source>
</evidence>
<dbReference type="PANTHER" id="PTHR45138">
    <property type="entry name" value="REGULATORY COMPONENTS OF SENSORY TRANSDUCTION SYSTEM"/>
    <property type="match status" value="1"/>
</dbReference>
<feature type="transmembrane region" description="Helical" evidence="1">
    <location>
        <begin position="220"/>
        <end position="242"/>
    </location>
</feature>
<dbReference type="GO" id="GO:0005886">
    <property type="term" value="C:plasma membrane"/>
    <property type="evidence" value="ECO:0007669"/>
    <property type="project" value="TreeGrafter"/>
</dbReference>
<organism evidence="3 4">
    <name type="scientific">Actinoplanes regularis</name>
    <dbReference type="NCBI Taxonomy" id="52697"/>
    <lineage>
        <taxon>Bacteria</taxon>
        <taxon>Bacillati</taxon>
        <taxon>Actinomycetota</taxon>
        <taxon>Actinomycetes</taxon>
        <taxon>Micromonosporales</taxon>
        <taxon>Micromonosporaceae</taxon>
        <taxon>Actinoplanes</taxon>
    </lineage>
</organism>
<feature type="transmembrane region" description="Helical" evidence="1">
    <location>
        <begin position="288"/>
        <end position="307"/>
    </location>
</feature>
<feature type="transmembrane region" description="Helical" evidence="1">
    <location>
        <begin position="263"/>
        <end position="282"/>
    </location>
</feature>
<feature type="transmembrane region" description="Helical" evidence="1">
    <location>
        <begin position="12"/>
        <end position="31"/>
    </location>
</feature>
<dbReference type="SMART" id="SM00267">
    <property type="entry name" value="GGDEF"/>
    <property type="match status" value="1"/>
</dbReference>
<keyword evidence="1" id="KW-1133">Transmembrane helix</keyword>
<dbReference type="InterPro" id="IPR000160">
    <property type="entry name" value="GGDEF_dom"/>
</dbReference>
<feature type="domain" description="GGDEF" evidence="2">
    <location>
        <begin position="351"/>
        <end position="481"/>
    </location>
</feature>
<name>A0A238W3E2_9ACTN</name>
<gene>
    <name evidence="3" type="ORF">SAMN06264365_102137</name>
</gene>
<dbReference type="GO" id="GO:0043709">
    <property type="term" value="P:cell adhesion involved in single-species biofilm formation"/>
    <property type="evidence" value="ECO:0007669"/>
    <property type="project" value="TreeGrafter"/>
</dbReference>
<dbReference type="Gene3D" id="3.30.70.270">
    <property type="match status" value="1"/>
</dbReference>
<feature type="transmembrane region" description="Helical" evidence="1">
    <location>
        <begin position="130"/>
        <end position="149"/>
    </location>
</feature>
<dbReference type="InterPro" id="IPR043128">
    <property type="entry name" value="Rev_trsase/Diguanyl_cyclase"/>
</dbReference>
<dbReference type="AlphaFoldDB" id="A0A238W3E2"/>
<reference evidence="3 4" key="1">
    <citation type="submission" date="2017-06" db="EMBL/GenBank/DDBJ databases">
        <authorList>
            <person name="Kim H.J."/>
            <person name="Triplett B.A."/>
        </authorList>
    </citation>
    <scope>NUCLEOTIDE SEQUENCE [LARGE SCALE GENOMIC DNA]</scope>
    <source>
        <strain evidence="3 4">DSM 43151</strain>
    </source>
</reference>
<proteinExistence type="predicted"/>